<evidence type="ECO:0000313" key="3">
    <source>
        <dbReference type="Proteomes" id="UP001383192"/>
    </source>
</evidence>
<feature type="compositionally biased region" description="Basic and acidic residues" evidence="1">
    <location>
        <begin position="13"/>
        <end position="26"/>
    </location>
</feature>
<reference evidence="2 3" key="1">
    <citation type="submission" date="2024-01" db="EMBL/GenBank/DDBJ databases">
        <title>A draft genome for a cacao thread blight-causing isolate of Paramarasmius palmivorus.</title>
        <authorList>
            <person name="Baruah I.K."/>
            <person name="Bukari Y."/>
            <person name="Amoako-Attah I."/>
            <person name="Meinhardt L.W."/>
            <person name="Bailey B.A."/>
            <person name="Cohen S.P."/>
        </authorList>
    </citation>
    <scope>NUCLEOTIDE SEQUENCE [LARGE SCALE GENOMIC DNA]</scope>
    <source>
        <strain evidence="2 3">GH-12</strain>
    </source>
</reference>
<organism evidence="2 3">
    <name type="scientific">Paramarasmius palmivorus</name>
    <dbReference type="NCBI Taxonomy" id="297713"/>
    <lineage>
        <taxon>Eukaryota</taxon>
        <taxon>Fungi</taxon>
        <taxon>Dikarya</taxon>
        <taxon>Basidiomycota</taxon>
        <taxon>Agaricomycotina</taxon>
        <taxon>Agaricomycetes</taxon>
        <taxon>Agaricomycetidae</taxon>
        <taxon>Agaricales</taxon>
        <taxon>Marasmiineae</taxon>
        <taxon>Marasmiaceae</taxon>
        <taxon>Paramarasmius</taxon>
    </lineage>
</organism>
<name>A0AAW0AW99_9AGAR</name>
<protein>
    <submittedName>
        <fullName evidence="2">Uncharacterized protein</fullName>
    </submittedName>
</protein>
<evidence type="ECO:0000256" key="1">
    <source>
        <dbReference type="SAM" id="MobiDB-lite"/>
    </source>
</evidence>
<dbReference type="Proteomes" id="UP001383192">
    <property type="component" value="Unassembled WGS sequence"/>
</dbReference>
<evidence type="ECO:0000313" key="2">
    <source>
        <dbReference type="EMBL" id="KAK7016989.1"/>
    </source>
</evidence>
<keyword evidence="3" id="KW-1185">Reference proteome</keyword>
<accession>A0AAW0AW99</accession>
<dbReference type="AlphaFoldDB" id="A0AAW0AW99"/>
<sequence length="152" mass="17036">MREKQNLSSKFRGGTESKLRRAREAGASDTSTVTRVSYVPGTESRATAVNTPHQPSWSPCFAYRPKTTTQEHLDDALALRSTKPGDGLECWDLVVWVVSPITQDRGKHELEECKERVCPEQPTTLHTVLRPSSIGPVRKDEAEILPQIARRK</sequence>
<feature type="region of interest" description="Disordered" evidence="1">
    <location>
        <begin position="1"/>
        <end position="38"/>
    </location>
</feature>
<comment type="caution">
    <text evidence="2">The sequence shown here is derived from an EMBL/GenBank/DDBJ whole genome shotgun (WGS) entry which is preliminary data.</text>
</comment>
<proteinExistence type="predicted"/>
<dbReference type="EMBL" id="JAYKXP010000271">
    <property type="protein sequence ID" value="KAK7016989.1"/>
    <property type="molecule type" value="Genomic_DNA"/>
</dbReference>
<gene>
    <name evidence="2" type="ORF">VNI00_018787</name>
</gene>